<keyword evidence="3" id="KW-0732">Signal</keyword>
<dbReference type="STRING" id="478801.Ksed_00810"/>
<dbReference type="KEGG" id="kse:Ksed_00810"/>
<keyword evidence="1" id="KW-0378">Hydrolase</keyword>
<protein>
    <submittedName>
        <fullName evidence="5">Prolyl oligopeptidase family protein</fullName>
    </submittedName>
</protein>
<dbReference type="InterPro" id="IPR029058">
    <property type="entry name" value="AB_hydrolase_fold"/>
</dbReference>
<evidence type="ECO:0000259" key="4">
    <source>
        <dbReference type="Pfam" id="PF20434"/>
    </source>
</evidence>
<dbReference type="PANTHER" id="PTHR48081">
    <property type="entry name" value="AB HYDROLASE SUPERFAMILY PROTEIN C4A8.06C"/>
    <property type="match status" value="1"/>
</dbReference>
<reference evidence="5 6" key="1">
    <citation type="journal article" date="2009" name="Stand. Genomic Sci.">
        <title>Complete genome sequence of Kytococcus sedentarius type strain (541).</title>
        <authorList>
            <person name="Sims D."/>
            <person name="Brettin T."/>
            <person name="Detter J.C."/>
            <person name="Han C."/>
            <person name="Lapidus A."/>
            <person name="Copeland A."/>
            <person name="Glavina Del Rio T."/>
            <person name="Nolan M."/>
            <person name="Chen F."/>
            <person name="Lucas S."/>
            <person name="Tice H."/>
            <person name="Cheng J.F."/>
            <person name="Bruce D."/>
            <person name="Goodwin L."/>
            <person name="Pitluck S."/>
            <person name="Ovchinnikova G."/>
            <person name="Pati A."/>
            <person name="Ivanova N."/>
            <person name="Mavrommatis K."/>
            <person name="Chen A."/>
            <person name="Palaniappan K."/>
            <person name="D'haeseleer P."/>
            <person name="Chain P."/>
            <person name="Bristow J."/>
            <person name="Eisen J.A."/>
            <person name="Markowitz V."/>
            <person name="Hugenholtz P."/>
            <person name="Schneider S."/>
            <person name="Goker M."/>
            <person name="Pukall R."/>
            <person name="Kyrpides N.C."/>
            <person name="Klenk H.P."/>
        </authorList>
    </citation>
    <scope>NUCLEOTIDE SEQUENCE [LARGE SCALE GENOMIC DNA]</scope>
    <source>
        <strain evidence="6">ATCC 14392 / DSM 20547 / JCM 11482 / CCUG 33030 / NBRC 15357 / NCTC 11040 / CCM 314 / 541</strain>
    </source>
</reference>
<dbReference type="EMBL" id="CP001686">
    <property type="protein sequence ID" value="ACV05176.1"/>
    <property type="molecule type" value="Genomic_DNA"/>
</dbReference>
<dbReference type="InterPro" id="IPR050300">
    <property type="entry name" value="GDXG_lipolytic_enzyme"/>
</dbReference>
<evidence type="ECO:0000313" key="5">
    <source>
        <dbReference type="EMBL" id="ACV05176.1"/>
    </source>
</evidence>
<feature type="chain" id="PRO_5038856805" evidence="3">
    <location>
        <begin position="25"/>
        <end position="345"/>
    </location>
</feature>
<evidence type="ECO:0000256" key="2">
    <source>
        <dbReference type="SAM" id="MobiDB-lite"/>
    </source>
</evidence>
<feature type="compositionally biased region" description="Low complexity" evidence="2">
    <location>
        <begin position="331"/>
        <end position="345"/>
    </location>
</feature>
<dbReference type="AlphaFoldDB" id="C7NIV1"/>
<accession>C7NIV1</accession>
<proteinExistence type="predicted"/>
<dbReference type="SUPFAM" id="SSF53474">
    <property type="entry name" value="alpha/beta-Hydrolases"/>
    <property type="match status" value="1"/>
</dbReference>
<keyword evidence="6" id="KW-1185">Reference proteome</keyword>
<dbReference type="InterPro" id="IPR049492">
    <property type="entry name" value="BD-FAE-like_dom"/>
</dbReference>
<evidence type="ECO:0000256" key="1">
    <source>
        <dbReference type="ARBA" id="ARBA00022801"/>
    </source>
</evidence>
<organism evidence="5 6">
    <name type="scientific">Kytococcus sedentarius (strain ATCC 14392 / DSM 20547 / JCM 11482 / CCUG 33030 / NBRC 15357 / NCTC 11040 / CCM 314 / 541)</name>
    <name type="common">Micrococcus sedentarius</name>
    <dbReference type="NCBI Taxonomy" id="478801"/>
    <lineage>
        <taxon>Bacteria</taxon>
        <taxon>Bacillati</taxon>
        <taxon>Actinomycetota</taxon>
        <taxon>Actinomycetes</taxon>
        <taxon>Micrococcales</taxon>
        <taxon>Kytococcaceae</taxon>
        <taxon>Kytococcus</taxon>
    </lineage>
</organism>
<feature type="signal peptide" evidence="3">
    <location>
        <begin position="1"/>
        <end position="24"/>
    </location>
</feature>
<dbReference type="Gene3D" id="3.40.50.1820">
    <property type="entry name" value="alpha/beta hydrolase"/>
    <property type="match status" value="1"/>
</dbReference>
<evidence type="ECO:0000256" key="3">
    <source>
        <dbReference type="SAM" id="SignalP"/>
    </source>
</evidence>
<dbReference type="Pfam" id="PF20434">
    <property type="entry name" value="BD-FAE"/>
    <property type="match status" value="1"/>
</dbReference>
<dbReference type="GO" id="GO:0016787">
    <property type="term" value="F:hydrolase activity"/>
    <property type="evidence" value="ECO:0007669"/>
    <property type="project" value="UniProtKB-KW"/>
</dbReference>
<gene>
    <name evidence="5" type="ordered locus">Ksed_00810</name>
</gene>
<feature type="domain" description="BD-FAE-like" evidence="4">
    <location>
        <begin position="81"/>
        <end position="268"/>
    </location>
</feature>
<name>C7NIV1_KYTSD</name>
<dbReference type="HOGENOM" id="CLU_803591_0_0_11"/>
<dbReference type="eggNOG" id="COG1506">
    <property type="taxonomic scope" value="Bacteria"/>
</dbReference>
<evidence type="ECO:0000313" key="6">
    <source>
        <dbReference type="Proteomes" id="UP000006666"/>
    </source>
</evidence>
<dbReference type="PANTHER" id="PTHR48081:SF33">
    <property type="entry name" value="KYNURENINE FORMAMIDASE"/>
    <property type="match status" value="1"/>
</dbReference>
<dbReference type="Proteomes" id="UP000006666">
    <property type="component" value="Chromosome"/>
</dbReference>
<feature type="region of interest" description="Disordered" evidence="2">
    <location>
        <begin position="307"/>
        <end position="345"/>
    </location>
</feature>
<sequence>MHTHAVIRARALPALLALAGVALAGCAGESPPAASVPGVTPPPSPVTAADGAVAEWTEWLPYGAEERQRMRVLPGEPGGGVAVLVHGGSWRAGSAGTYVDPGSTMHALTRGLHDDGWWVVAVEYRFADRSPWPTTARDVHSATRAGVRWATERGAGETLAMLGDSAGGHLASLEGATHPTQVDAVVSYYGLHDFTTSQAQREARNCPTMNVGAPNVFGVQPTSDEQLAVARHWSPAHRVGPESPPMMVLHGTEDCVVPYEQAGELVGALTLHGVPAEVITLPGEGHGSPAFVDPETTLPRVLDFLAEHSDPVVAPPTQDRTPTPTSPPSSAPAEPTSPTAGEWRP</sequence>